<evidence type="ECO:0000313" key="5">
    <source>
        <dbReference type="Proteomes" id="UP001470809"/>
    </source>
</evidence>
<dbReference type="EMBL" id="CP151767">
    <property type="protein sequence ID" value="WZU67654.1"/>
    <property type="molecule type" value="Genomic_DNA"/>
</dbReference>
<evidence type="ECO:0000313" key="4">
    <source>
        <dbReference type="EMBL" id="WZU67654.1"/>
    </source>
</evidence>
<gene>
    <name evidence="4" type="ORF">AABB31_22545</name>
</gene>
<dbReference type="SUPFAM" id="SSF53590">
    <property type="entry name" value="Nucleoside hydrolase"/>
    <property type="match status" value="1"/>
</dbReference>
<keyword evidence="1 4" id="KW-0378">Hydrolase</keyword>
<dbReference type="PANTHER" id="PTHR12304">
    <property type="entry name" value="INOSINE-URIDINE PREFERRING NUCLEOSIDE HYDROLASE"/>
    <property type="match status" value="1"/>
</dbReference>
<dbReference type="GO" id="GO:0006152">
    <property type="term" value="P:purine nucleoside catabolic process"/>
    <property type="evidence" value="ECO:0007669"/>
    <property type="project" value="TreeGrafter"/>
</dbReference>
<keyword evidence="5" id="KW-1185">Reference proteome</keyword>
<sequence length="124" mass="13816">MKLIIDTDPGIDDAMAYFYAHAHPDIDLVALTTVFGNVTTDDATRNALWLTQMSKARTEVYQGSDKPLQIVPNRPSDHVHGPHGFGDVQTDMTEPPNPPAMRLISCSAWLAKIRVFLRSARLDR</sequence>
<dbReference type="InterPro" id="IPR001910">
    <property type="entry name" value="Inosine/uridine_hydrolase_dom"/>
</dbReference>
<evidence type="ECO:0000256" key="1">
    <source>
        <dbReference type="ARBA" id="ARBA00022801"/>
    </source>
</evidence>
<dbReference type="Gene3D" id="3.90.245.10">
    <property type="entry name" value="Ribonucleoside hydrolase-like"/>
    <property type="match status" value="1"/>
</dbReference>
<feature type="domain" description="Inosine/uridine-preferring nucleoside hydrolase" evidence="3">
    <location>
        <begin position="3"/>
        <end position="101"/>
    </location>
</feature>
<proteinExistence type="predicted"/>
<organism evidence="4 5">
    <name type="scientific">Yoonia rhodophyticola</name>
    <dbReference type="NCBI Taxonomy" id="3137370"/>
    <lineage>
        <taxon>Bacteria</taxon>
        <taxon>Pseudomonadati</taxon>
        <taxon>Pseudomonadota</taxon>
        <taxon>Alphaproteobacteria</taxon>
        <taxon>Rhodobacterales</taxon>
        <taxon>Paracoccaceae</taxon>
        <taxon>Yoonia</taxon>
    </lineage>
</organism>
<accession>A0AAN0M9V0</accession>
<name>A0AAN0M9V0_9RHOB</name>
<reference evidence="4 5" key="1">
    <citation type="submission" date="2024-04" db="EMBL/GenBank/DDBJ databases">
        <title>Phylogenomic analyses of a clade within the roseobacter group suggest taxonomic reassignments of species of the genera Aestuariivita, Citreicella, Loktanella, Nautella, Pelagibaca, Ruegeria, Thalassobius, Thiobacimonas and Tropicibacter, and the proposal o.</title>
        <authorList>
            <person name="Jeon C.O."/>
        </authorList>
    </citation>
    <scope>NUCLEOTIDE SEQUENCE [LARGE SCALE GENOMIC DNA]</scope>
    <source>
        <strain evidence="4 5">SS1-5</strain>
    </source>
</reference>
<dbReference type="InterPro" id="IPR023186">
    <property type="entry name" value="IUNH"/>
</dbReference>
<dbReference type="GO" id="GO:0008477">
    <property type="term" value="F:purine nucleosidase activity"/>
    <property type="evidence" value="ECO:0007669"/>
    <property type="project" value="TreeGrafter"/>
</dbReference>
<evidence type="ECO:0000256" key="2">
    <source>
        <dbReference type="ARBA" id="ARBA00023295"/>
    </source>
</evidence>
<dbReference type="PANTHER" id="PTHR12304:SF4">
    <property type="entry name" value="URIDINE NUCLEOSIDASE"/>
    <property type="match status" value="1"/>
</dbReference>
<dbReference type="Pfam" id="PF01156">
    <property type="entry name" value="IU_nuc_hydro"/>
    <property type="match status" value="1"/>
</dbReference>
<protein>
    <submittedName>
        <fullName evidence="4">Nucleoside hydrolase</fullName>
    </submittedName>
</protein>
<reference evidence="5" key="2">
    <citation type="submission" date="2024-08" db="EMBL/GenBank/DDBJ databases">
        <title>Phylogenomic analyses of a clade within the roseobacter group suggest taxonomic reassignments of species of the genera Aestuariivita, Citreicella, Loktanella, Nautella, Pelagibaca, Ruegeria, Thalassobius, Thiobacimonas and Tropicibacter, and the proposal o.</title>
        <authorList>
            <person name="Jeon C.O."/>
        </authorList>
    </citation>
    <scope>NUCLEOTIDE SEQUENCE [LARGE SCALE GENOMIC DNA]</scope>
    <source>
        <strain evidence="5">SS1-5</strain>
    </source>
</reference>
<dbReference type="InterPro" id="IPR036452">
    <property type="entry name" value="Ribo_hydro-like"/>
</dbReference>
<dbReference type="GO" id="GO:0005829">
    <property type="term" value="C:cytosol"/>
    <property type="evidence" value="ECO:0007669"/>
    <property type="project" value="TreeGrafter"/>
</dbReference>
<dbReference type="Proteomes" id="UP001470809">
    <property type="component" value="Chromosome"/>
</dbReference>
<keyword evidence="2" id="KW-0326">Glycosidase</keyword>
<evidence type="ECO:0000259" key="3">
    <source>
        <dbReference type="Pfam" id="PF01156"/>
    </source>
</evidence>
<dbReference type="AlphaFoldDB" id="A0AAN0M9V0"/>